<dbReference type="PANTHER" id="PTHR32071:SF21">
    <property type="entry name" value="TRANSCRIPTIONAL REGULATORY PROTEIN FLGR"/>
    <property type="match status" value="1"/>
</dbReference>
<dbReference type="FunFam" id="3.40.50.2300:FF:000018">
    <property type="entry name" value="DNA-binding transcriptional regulator NtrC"/>
    <property type="match status" value="1"/>
</dbReference>
<keyword evidence="7" id="KW-0804">Transcription</keyword>
<evidence type="ECO:0000256" key="2">
    <source>
        <dbReference type="ARBA" id="ARBA00022741"/>
    </source>
</evidence>
<organism evidence="11 12">
    <name type="scientific">Nitrosomonas mobilis</name>
    <dbReference type="NCBI Taxonomy" id="51642"/>
    <lineage>
        <taxon>Bacteria</taxon>
        <taxon>Pseudomonadati</taxon>
        <taxon>Pseudomonadota</taxon>
        <taxon>Betaproteobacteria</taxon>
        <taxon>Nitrosomonadales</taxon>
        <taxon>Nitrosomonadaceae</taxon>
        <taxon>Nitrosomonas</taxon>
    </lineage>
</organism>
<proteinExistence type="predicted"/>
<feature type="domain" description="Response regulatory" evidence="10">
    <location>
        <begin position="5"/>
        <end position="119"/>
    </location>
</feature>
<dbReference type="InterPro" id="IPR009057">
    <property type="entry name" value="Homeodomain-like_sf"/>
</dbReference>
<dbReference type="InterPro" id="IPR058031">
    <property type="entry name" value="AAA_lid_NorR"/>
</dbReference>
<evidence type="ECO:0000313" key="11">
    <source>
        <dbReference type="EMBL" id="SCZ84311.1"/>
    </source>
</evidence>
<dbReference type="InterPro" id="IPR011006">
    <property type="entry name" value="CheY-like_superfamily"/>
</dbReference>
<dbReference type="Proteomes" id="UP000198729">
    <property type="component" value="Unassembled WGS sequence"/>
</dbReference>
<keyword evidence="12" id="KW-1185">Reference proteome</keyword>
<evidence type="ECO:0000259" key="10">
    <source>
        <dbReference type="PROSITE" id="PS50110"/>
    </source>
</evidence>
<dbReference type="RefSeq" id="WP_245654623.1">
    <property type="nucleotide sequence ID" value="NZ_FMWO01000020.1"/>
</dbReference>
<dbReference type="PRINTS" id="PR01590">
    <property type="entry name" value="HTHFIS"/>
</dbReference>
<keyword evidence="3" id="KW-0067">ATP-binding</keyword>
<dbReference type="InterPro" id="IPR025944">
    <property type="entry name" value="Sigma_54_int_dom_CS"/>
</dbReference>
<sequence length="439" mass="48199">MQNLPVLIVEDDPDLREALSATLHLAGIASLTAADGEQALQQLAAQPVGLVISDVQMRPMDGHTLLQNIKRQFPVIPVVLMTAFGEIGKAVAAMRDGACDYLSKPFDSASLLAHVRHYLLPVASDETSNLVARDPQTLNLLSLAKKVAESAATVMLTGESGCGKEVFARYIHQHSPRATAPFVAINCAAIPENLLEAILFGHEKGAFTGAVQSQAGKFEQANGGTLLLDEISEMPLGLQAKLLRVLQEREVERVGGNKLIKLDFRLIATSNRDMAARVREGAFREDLYYRLNVFPLEIPPLRTRPKDIVPLARHILARTAQDAQLCYTLKQSAIDSLENYAWPGNVRELENVMQRAMIMASESIEAAHLNLPASPIQEQSPAIDTRPVTDLRDIKSLEREHILQTLAAVNGSRKLAVQKLGISERTLRYKLQQYRLSGC</sequence>
<dbReference type="InterPro" id="IPR025943">
    <property type="entry name" value="Sigma_54_int_dom_ATP-bd_2"/>
</dbReference>
<dbReference type="Pfam" id="PF25601">
    <property type="entry name" value="AAA_lid_14"/>
    <property type="match status" value="1"/>
</dbReference>
<keyword evidence="4" id="KW-0902">Two-component regulatory system</keyword>
<evidence type="ECO:0000256" key="6">
    <source>
        <dbReference type="ARBA" id="ARBA00023125"/>
    </source>
</evidence>
<dbReference type="SMART" id="SM00382">
    <property type="entry name" value="AAA"/>
    <property type="match status" value="1"/>
</dbReference>
<dbReference type="AlphaFoldDB" id="A0A1G5SCP2"/>
<protein>
    <submittedName>
        <fullName evidence="11">Acetoacetate metabolism regulatory protein AtoC</fullName>
    </submittedName>
</protein>
<evidence type="ECO:0000256" key="5">
    <source>
        <dbReference type="ARBA" id="ARBA00023015"/>
    </source>
</evidence>
<feature type="modified residue" description="4-aspartylphosphate" evidence="8">
    <location>
        <position position="54"/>
    </location>
</feature>
<dbReference type="Pfam" id="PF02954">
    <property type="entry name" value="HTH_8"/>
    <property type="match status" value="1"/>
</dbReference>
<evidence type="ECO:0000256" key="7">
    <source>
        <dbReference type="ARBA" id="ARBA00023163"/>
    </source>
</evidence>
<evidence type="ECO:0000256" key="8">
    <source>
        <dbReference type="PROSITE-ProRule" id="PRU00169"/>
    </source>
</evidence>
<dbReference type="Pfam" id="PF00158">
    <property type="entry name" value="Sigma54_activat"/>
    <property type="match status" value="1"/>
</dbReference>
<dbReference type="Gene3D" id="1.10.8.60">
    <property type="match status" value="1"/>
</dbReference>
<dbReference type="InterPro" id="IPR003593">
    <property type="entry name" value="AAA+_ATPase"/>
</dbReference>
<name>A0A1G5SCP2_9PROT</name>
<dbReference type="Gene3D" id="3.40.50.2300">
    <property type="match status" value="1"/>
</dbReference>
<gene>
    <name evidence="11" type="primary">atoC</name>
    <name evidence="11" type="ORF">NSMM_150049</name>
</gene>
<dbReference type="Gene3D" id="3.40.50.300">
    <property type="entry name" value="P-loop containing nucleotide triphosphate hydrolases"/>
    <property type="match status" value="1"/>
</dbReference>
<dbReference type="FunFam" id="3.40.50.300:FF:000006">
    <property type="entry name" value="DNA-binding transcriptional regulator NtrC"/>
    <property type="match status" value="1"/>
</dbReference>
<dbReference type="InterPro" id="IPR002197">
    <property type="entry name" value="HTH_Fis"/>
</dbReference>
<dbReference type="InterPro" id="IPR001789">
    <property type="entry name" value="Sig_transdc_resp-reg_receiver"/>
</dbReference>
<dbReference type="SUPFAM" id="SSF52172">
    <property type="entry name" value="CheY-like"/>
    <property type="match status" value="1"/>
</dbReference>
<dbReference type="GO" id="GO:0000160">
    <property type="term" value="P:phosphorelay signal transduction system"/>
    <property type="evidence" value="ECO:0007669"/>
    <property type="project" value="UniProtKB-KW"/>
</dbReference>
<evidence type="ECO:0000259" key="9">
    <source>
        <dbReference type="PROSITE" id="PS50045"/>
    </source>
</evidence>
<dbReference type="Pfam" id="PF00072">
    <property type="entry name" value="Response_reg"/>
    <property type="match status" value="1"/>
</dbReference>
<keyword evidence="6" id="KW-0238">DNA-binding</keyword>
<evidence type="ECO:0000313" key="12">
    <source>
        <dbReference type="Proteomes" id="UP000198729"/>
    </source>
</evidence>
<dbReference type="PROSITE" id="PS00676">
    <property type="entry name" value="SIGMA54_INTERACT_2"/>
    <property type="match status" value="1"/>
</dbReference>
<dbReference type="EMBL" id="FMWO01000020">
    <property type="protein sequence ID" value="SCZ84311.1"/>
    <property type="molecule type" value="Genomic_DNA"/>
</dbReference>
<keyword evidence="2" id="KW-0547">Nucleotide-binding</keyword>
<reference evidence="11 12" key="1">
    <citation type="submission" date="2016-10" db="EMBL/GenBank/DDBJ databases">
        <authorList>
            <person name="de Groot N.N."/>
        </authorList>
    </citation>
    <scope>NUCLEOTIDE SEQUENCE [LARGE SCALE GENOMIC DNA]</scope>
    <source>
        <strain evidence="11">1</strain>
    </source>
</reference>
<dbReference type="SMART" id="SM00448">
    <property type="entry name" value="REC"/>
    <property type="match status" value="1"/>
</dbReference>
<dbReference type="PROSITE" id="PS50110">
    <property type="entry name" value="RESPONSE_REGULATORY"/>
    <property type="match status" value="1"/>
</dbReference>
<dbReference type="GO" id="GO:0006355">
    <property type="term" value="P:regulation of DNA-templated transcription"/>
    <property type="evidence" value="ECO:0007669"/>
    <property type="project" value="InterPro"/>
</dbReference>
<dbReference type="CDD" id="cd00009">
    <property type="entry name" value="AAA"/>
    <property type="match status" value="1"/>
</dbReference>
<evidence type="ECO:0000256" key="4">
    <source>
        <dbReference type="ARBA" id="ARBA00023012"/>
    </source>
</evidence>
<keyword evidence="1 8" id="KW-0597">Phosphoprotein</keyword>
<dbReference type="STRING" id="51642.NSMM_150049"/>
<dbReference type="PROSITE" id="PS50045">
    <property type="entry name" value="SIGMA54_INTERACT_4"/>
    <property type="match status" value="1"/>
</dbReference>
<dbReference type="GO" id="GO:0005524">
    <property type="term" value="F:ATP binding"/>
    <property type="evidence" value="ECO:0007669"/>
    <property type="project" value="UniProtKB-KW"/>
</dbReference>
<dbReference type="SUPFAM" id="SSF46689">
    <property type="entry name" value="Homeodomain-like"/>
    <property type="match status" value="1"/>
</dbReference>
<dbReference type="InterPro" id="IPR027417">
    <property type="entry name" value="P-loop_NTPase"/>
</dbReference>
<dbReference type="InterPro" id="IPR002078">
    <property type="entry name" value="Sigma_54_int"/>
</dbReference>
<dbReference type="Gene3D" id="1.10.10.60">
    <property type="entry name" value="Homeodomain-like"/>
    <property type="match status" value="1"/>
</dbReference>
<dbReference type="GO" id="GO:0043565">
    <property type="term" value="F:sequence-specific DNA binding"/>
    <property type="evidence" value="ECO:0007669"/>
    <property type="project" value="InterPro"/>
</dbReference>
<accession>A0A1G5SCP2</accession>
<evidence type="ECO:0000256" key="1">
    <source>
        <dbReference type="ARBA" id="ARBA00022553"/>
    </source>
</evidence>
<dbReference type="PROSITE" id="PS00688">
    <property type="entry name" value="SIGMA54_INTERACT_3"/>
    <property type="match status" value="1"/>
</dbReference>
<feature type="domain" description="Sigma-54 factor interaction" evidence="9">
    <location>
        <begin position="130"/>
        <end position="358"/>
    </location>
</feature>
<evidence type="ECO:0000256" key="3">
    <source>
        <dbReference type="ARBA" id="ARBA00022840"/>
    </source>
</evidence>
<dbReference type="PANTHER" id="PTHR32071">
    <property type="entry name" value="TRANSCRIPTIONAL REGULATORY PROTEIN"/>
    <property type="match status" value="1"/>
</dbReference>
<dbReference type="SUPFAM" id="SSF52540">
    <property type="entry name" value="P-loop containing nucleoside triphosphate hydrolases"/>
    <property type="match status" value="1"/>
</dbReference>
<keyword evidence="5" id="KW-0805">Transcription regulation</keyword>